<proteinExistence type="predicted"/>
<sequence>MKLLEIRDPVTVDKVMSAINLEKKEQAQWKEVKKLWKKLELETSRKKNQLLKMKMEQADILVIQLNKTKLDRLSKRRNYKRKTVYKFDDKTSKTYTNSKARKEVMTDDEGQSTGDDTGCRSDNDRLDDTISDTGQTTDTEYKSAEETTTEKIKTMYREVMTNDKGQSINDDVENRSDNGRAEGQSTNDIFTGFKNRSSNDRVNGEIFDTGQTTGDDYESSGGNYCRKSAKGAQRKILDPGQTTGDEYETSEETTTEKVKKVNENKQLQLSKYTNVQLIELILMQLKKYFHGNMSLIK</sequence>
<feature type="compositionally biased region" description="Basic and acidic residues" evidence="1">
    <location>
        <begin position="117"/>
        <end position="128"/>
    </location>
</feature>
<organism evidence="2 3">
    <name type="scientific">Gigaspora margarita</name>
    <dbReference type="NCBI Taxonomy" id="4874"/>
    <lineage>
        <taxon>Eukaryota</taxon>
        <taxon>Fungi</taxon>
        <taxon>Fungi incertae sedis</taxon>
        <taxon>Mucoromycota</taxon>
        <taxon>Glomeromycotina</taxon>
        <taxon>Glomeromycetes</taxon>
        <taxon>Diversisporales</taxon>
        <taxon>Gigasporaceae</taxon>
        <taxon>Gigaspora</taxon>
    </lineage>
</organism>
<dbReference type="EMBL" id="CAJVQB010037204">
    <property type="protein sequence ID" value="CAG8824970.1"/>
    <property type="molecule type" value="Genomic_DNA"/>
</dbReference>
<feature type="compositionally biased region" description="Basic and acidic residues" evidence="1">
    <location>
        <begin position="139"/>
        <end position="156"/>
    </location>
</feature>
<comment type="caution">
    <text evidence="2">The sequence shown here is derived from an EMBL/GenBank/DDBJ whole genome shotgun (WGS) entry which is preliminary data.</text>
</comment>
<protein>
    <submittedName>
        <fullName evidence="2">21730_t:CDS:1</fullName>
    </submittedName>
</protein>
<keyword evidence="3" id="KW-1185">Reference proteome</keyword>
<dbReference type="Proteomes" id="UP000789901">
    <property type="component" value="Unassembled WGS sequence"/>
</dbReference>
<gene>
    <name evidence="2" type="ORF">GMARGA_LOCUS28716</name>
</gene>
<name>A0ABN7WBE9_GIGMA</name>
<accession>A0ABN7WBE9</accession>
<feature type="region of interest" description="Disordered" evidence="1">
    <location>
        <begin position="97"/>
        <end position="204"/>
    </location>
</feature>
<reference evidence="2 3" key="1">
    <citation type="submission" date="2021-06" db="EMBL/GenBank/DDBJ databases">
        <authorList>
            <person name="Kallberg Y."/>
            <person name="Tangrot J."/>
            <person name="Rosling A."/>
        </authorList>
    </citation>
    <scope>NUCLEOTIDE SEQUENCE [LARGE SCALE GENOMIC DNA]</scope>
    <source>
        <strain evidence="2 3">120-4 pot B 10/14</strain>
    </source>
</reference>
<feature type="region of interest" description="Disordered" evidence="1">
    <location>
        <begin position="229"/>
        <end position="251"/>
    </location>
</feature>
<evidence type="ECO:0000256" key="1">
    <source>
        <dbReference type="SAM" id="MobiDB-lite"/>
    </source>
</evidence>
<evidence type="ECO:0000313" key="3">
    <source>
        <dbReference type="Proteomes" id="UP000789901"/>
    </source>
</evidence>
<evidence type="ECO:0000313" key="2">
    <source>
        <dbReference type="EMBL" id="CAG8824970.1"/>
    </source>
</evidence>